<dbReference type="EMBL" id="CAJOBJ010155743">
    <property type="protein sequence ID" value="CAF4825932.1"/>
    <property type="molecule type" value="Genomic_DNA"/>
</dbReference>
<name>A0A8S3BHD6_9BILA</name>
<feature type="coiled-coil region" evidence="1">
    <location>
        <begin position="14"/>
        <end position="41"/>
    </location>
</feature>
<feature type="non-terminal residue" evidence="2">
    <location>
        <position position="1"/>
    </location>
</feature>
<gene>
    <name evidence="2" type="ORF">GIL414_LOCUS48226</name>
</gene>
<sequence length="43" mass="4786">IENAHVVDYHRDCVTGAQAEMNTVQSQIQTLEAELDENARDGN</sequence>
<dbReference type="Proteomes" id="UP000681720">
    <property type="component" value="Unassembled WGS sequence"/>
</dbReference>
<proteinExistence type="predicted"/>
<comment type="caution">
    <text evidence="2">The sequence shown here is derived from an EMBL/GenBank/DDBJ whole genome shotgun (WGS) entry which is preliminary data.</text>
</comment>
<reference evidence="2" key="1">
    <citation type="submission" date="2021-02" db="EMBL/GenBank/DDBJ databases">
        <authorList>
            <person name="Nowell W R."/>
        </authorList>
    </citation>
    <scope>NUCLEOTIDE SEQUENCE</scope>
</reference>
<accession>A0A8S3BHD6</accession>
<protein>
    <submittedName>
        <fullName evidence="2">Uncharacterized protein</fullName>
    </submittedName>
</protein>
<organism evidence="2 3">
    <name type="scientific">Rotaria magnacalcarata</name>
    <dbReference type="NCBI Taxonomy" id="392030"/>
    <lineage>
        <taxon>Eukaryota</taxon>
        <taxon>Metazoa</taxon>
        <taxon>Spiralia</taxon>
        <taxon>Gnathifera</taxon>
        <taxon>Rotifera</taxon>
        <taxon>Eurotatoria</taxon>
        <taxon>Bdelloidea</taxon>
        <taxon>Philodinida</taxon>
        <taxon>Philodinidae</taxon>
        <taxon>Rotaria</taxon>
    </lineage>
</organism>
<evidence type="ECO:0000313" key="2">
    <source>
        <dbReference type="EMBL" id="CAF4825932.1"/>
    </source>
</evidence>
<evidence type="ECO:0000313" key="3">
    <source>
        <dbReference type="Proteomes" id="UP000681720"/>
    </source>
</evidence>
<keyword evidence="1" id="KW-0175">Coiled coil</keyword>
<evidence type="ECO:0000256" key="1">
    <source>
        <dbReference type="SAM" id="Coils"/>
    </source>
</evidence>
<dbReference type="AlphaFoldDB" id="A0A8S3BHD6"/>